<dbReference type="GO" id="GO:0005829">
    <property type="term" value="C:cytosol"/>
    <property type="evidence" value="ECO:0007669"/>
    <property type="project" value="UniProtKB-UniRule"/>
</dbReference>
<dbReference type="SUPFAM" id="SSF48371">
    <property type="entry name" value="ARM repeat"/>
    <property type="match status" value="1"/>
</dbReference>
<dbReference type="GO" id="GO:1990116">
    <property type="term" value="P:ribosome-associated ubiquitin-dependent protein catabolic process"/>
    <property type="evidence" value="ECO:0007669"/>
    <property type="project" value="UniProtKB-UniRule"/>
</dbReference>
<evidence type="ECO:0000313" key="6">
    <source>
        <dbReference type="EMBL" id="PPQ89256.1"/>
    </source>
</evidence>
<feature type="region of interest" description="Disordered" evidence="2">
    <location>
        <begin position="271"/>
        <end position="302"/>
    </location>
</feature>
<comment type="similarity">
    <text evidence="1">Belongs to the LTN1 family.</text>
</comment>
<keyword evidence="1" id="KW-0833">Ubl conjugation pathway</keyword>
<evidence type="ECO:0000313" key="7">
    <source>
        <dbReference type="Proteomes" id="UP000283269"/>
    </source>
</evidence>
<sequence>MVKGNPKSSASSATRKKHLKKHAAADEPPPKDKKPKNKGERGKKKAEPRVKMYIPPVKPAPVQPDPLETTGLAHTLPADLLIVLRNISKKAQVTKIRALEELQAVWVNQCLKEGPESLLTYTLVEMLPVWLHHVSALFVNASRRVRFLAVSLHSSLLQIPPVREQIVSFLRETATPSQLENILGTWCLVMHDVDRTVATIASRSWKEVIITDSPESSPSSNHLLLTDTLRLSLNAFVQRFLLDPSGIYLYLNPLPPPPQLVSVAFAKKSTGKMSSAPTPRKDDGDQTPRSKQDEQEESEQDRRARLRIGALGAARWILASRSTLSEDSQLFYSNPALWTILHPLQSCPWVDVESFGFAQPNVRKSGWSLVQTLLTLHKGSHGHLLTSIYNSDLRADHLETLVPTIGTAILRSAWIEMDSNVQGAMWEPLLVFLKQFPQCWTLDENRRESEPDDESGSEPESDEDTNPPKDRATSSSKQTPSSEAYREFLQFLRLGCSGSPVQGYPAVVIIVSTIPSSILASTADPTSGPLSQFFTSFWEAVESRALSSLHRVTASAAFLSSLLECIVFLVKRIRSASIDKDSELLVQEQFSAIWEHLSTQKLKVGDRAAARLLAQTLEGLVGVDQSLFDAAWHVLVSGTKTSSAKGENVHLVSAVLKVFYDRFKKMTLLGQRAQILMKEILDDDLARCEKVLSASESSGNGEDQEKNAGFELLVSMLDQFRDRLFMDSTFANRMDALLSQHAFPILSHSSSLLLAYLLHRNNEPKALDVWHSLLSSVASSAAVDQAPDQSSIGSLLSAAQKGQLPKYLKPQAGELDILVGGLLEKALVGPMGSDEILLVQQILLSADYFVSKSGLNTFLQIIIATFTSNVNHVINNQDGSEPAFDTAIHLIQAAFPKIREEPQLLKSLLPDIFLFGYLVPYISNEGADIALNPSHEHSRTLWEKWLDITADDDKIEVLNVVTGKLRDLIQDTTVNPTPEDIFNMAAKKPPGLLLDLLPDLFPSAARLDSMLDALRSDAIDPSIAILNPLIPPASTSRSRGSISSITSDHRGFNAYARIVSGLLQIFVEERQLAKRNLWILRHFLSLSIYAQDLLNVPSAWSKSPVFDETVAPAALLRITRKAKQLSVYLFNSAESRDEAARRRVVLDRLLNESARMDPREGLDQFQTLLFNTISYAKRGDTTRDVRVLKMVLDPLLADGVDVAEADLWIQLGRKLERTAPQTSLTIISVATATGAEPPKLDRYRNELAANLLGIKPDKTNTEGLLSLRMLAACAPDPEGEVAFLPPPRAVNVVKACQGWVLADNDDGEELDEEVQSAMLPIFTHLAPILQNVPGSHWPFIFDVVEAVLEAASGDNGDDEEEEDESAEGSRLVGLARALRLVIVLEDLAKRNKSLMAEWSERRLGVLTIIRDLKVINHDPVALSSTPRSACRELVLSIVQDLPSSLIDQDTLSKMCHLIDDPSAVVQKMAYQLLKAAARKRTEHFVIEAGVDTEATVQATLPPELLDIITRQMHFGDDENVDEDDGGEQTQNIFGYLLGWLLVFDLFQDASFKVKSNYIEQLRNLNIISDHFIPCFLGLLRLNRGGLTKAFKLDIWAVDQFFVDLYEPGNPHTIPVLAAHVYYRALLGIPSLIHSWILDCKDRQLTNTVTAYTSTHFSPVLIRAELEHVRSHAVSDGLADDNMSVKVATAVNEVAAAYLVDEHQLEIKLRIPGDWPLHKIEVRDVKRVGVDENRWRAWVLGVQQTIWSHNGRIIDGLGIFKKNVTLHFEGQVECAICYS</sequence>
<gene>
    <name evidence="6" type="ORF">CVT25_001340</name>
</gene>
<evidence type="ECO:0000259" key="3">
    <source>
        <dbReference type="Pfam" id="PF22958"/>
    </source>
</evidence>
<dbReference type="GO" id="GO:0008270">
    <property type="term" value="F:zinc ion binding"/>
    <property type="evidence" value="ECO:0007669"/>
    <property type="project" value="UniProtKB-KW"/>
</dbReference>
<keyword evidence="7" id="KW-1185">Reference proteome</keyword>
<feature type="domain" description="E3 ubiquitin-protein ligase listerin N-terminal" evidence="3">
    <location>
        <begin position="79"/>
        <end position="209"/>
    </location>
</feature>
<dbReference type="InterPro" id="IPR054478">
    <property type="entry name" value="LTN1_UBC"/>
</dbReference>
<dbReference type="EMBL" id="NHYD01001917">
    <property type="protein sequence ID" value="PPQ89256.1"/>
    <property type="molecule type" value="Genomic_DNA"/>
</dbReference>
<dbReference type="GO" id="GO:0016567">
    <property type="term" value="P:protein ubiquitination"/>
    <property type="evidence" value="ECO:0007669"/>
    <property type="project" value="UniProtKB-UniPathway"/>
</dbReference>
<dbReference type="UniPathway" id="UPA00143"/>
<dbReference type="InterPro" id="IPR054477">
    <property type="entry name" value="LTN1_E3_ligase_6th"/>
</dbReference>
<dbReference type="STRING" id="93625.A0A409XER4"/>
<keyword evidence="1" id="KW-0863">Zinc-finger</keyword>
<comment type="function">
    <text evidence="1">E3 ubiquitin-protein ligase. Component of the ribosome quality control complex (RQC), a ribosome-associated complex that mediates ubiquitination and extraction of incompletely synthesized nascent chains for proteasomal degradation.</text>
</comment>
<dbReference type="InterPro" id="IPR039795">
    <property type="entry name" value="LTN1/Rkr1"/>
</dbReference>
<dbReference type="GO" id="GO:0043023">
    <property type="term" value="F:ribosomal large subunit binding"/>
    <property type="evidence" value="ECO:0007669"/>
    <property type="project" value="TreeGrafter"/>
</dbReference>
<dbReference type="EC" id="2.3.2.27" evidence="1"/>
<comment type="catalytic activity">
    <reaction evidence="1">
        <text>S-ubiquitinyl-[E2 ubiquitin-conjugating enzyme]-L-cysteine + [acceptor protein]-L-lysine = [E2 ubiquitin-conjugating enzyme]-L-cysteine + N(6)-ubiquitinyl-[acceptor protein]-L-lysine.</text>
        <dbReference type="EC" id="2.3.2.27"/>
    </reaction>
</comment>
<dbReference type="Pfam" id="PF23009">
    <property type="entry name" value="UBC_like"/>
    <property type="match status" value="1"/>
</dbReference>
<keyword evidence="1" id="KW-0808">Transferase</keyword>
<dbReference type="GO" id="GO:1990112">
    <property type="term" value="C:RQC complex"/>
    <property type="evidence" value="ECO:0007669"/>
    <property type="project" value="UniProtKB-UniRule"/>
</dbReference>
<dbReference type="Proteomes" id="UP000283269">
    <property type="component" value="Unassembled WGS sequence"/>
</dbReference>
<feature type="region of interest" description="Disordered" evidence="2">
    <location>
        <begin position="1"/>
        <end position="50"/>
    </location>
</feature>
<dbReference type="GO" id="GO:0061630">
    <property type="term" value="F:ubiquitin protein ligase activity"/>
    <property type="evidence" value="ECO:0007669"/>
    <property type="project" value="UniProtKB-UniRule"/>
</dbReference>
<evidence type="ECO:0000259" key="5">
    <source>
        <dbReference type="Pfam" id="PF23009"/>
    </source>
</evidence>
<evidence type="ECO:0000256" key="2">
    <source>
        <dbReference type="SAM" id="MobiDB-lite"/>
    </source>
</evidence>
<comment type="caution">
    <text evidence="6">The sequence shown here is derived from an EMBL/GenBank/DDBJ whole genome shotgun (WGS) entry which is preliminary data.</text>
</comment>
<organism evidence="6 7">
    <name type="scientific">Psilocybe cyanescens</name>
    <dbReference type="NCBI Taxonomy" id="93625"/>
    <lineage>
        <taxon>Eukaryota</taxon>
        <taxon>Fungi</taxon>
        <taxon>Dikarya</taxon>
        <taxon>Basidiomycota</taxon>
        <taxon>Agaricomycotina</taxon>
        <taxon>Agaricomycetes</taxon>
        <taxon>Agaricomycetidae</taxon>
        <taxon>Agaricales</taxon>
        <taxon>Agaricineae</taxon>
        <taxon>Strophariaceae</taxon>
        <taxon>Psilocybe</taxon>
    </lineage>
</organism>
<accession>A0A409XER4</accession>
<protein>
    <recommendedName>
        <fullName evidence="1">E3 ubiquitin-protein ligase listerin</fullName>
        <ecNumber evidence="1">2.3.2.27</ecNumber>
    </recommendedName>
    <alternativeName>
        <fullName evidence="1">RING-type E3 ubiquitin transferase listerin</fullName>
    </alternativeName>
</protein>
<dbReference type="PANTHER" id="PTHR12389:SF0">
    <property type="entry name" value="E3 UBIQUITIN-PROTEIN LIGASE LISTERIN"/>
    <property type="match status" value="1"/>
</dbReference>
<dbReference type="Pfam" id="PF22999">
    <property type="entry name" value="LTN1_E3_ligase_6th"/>
    <property type="match status" value="1"/>
</dbReference>
<reference evidence="6 7" key="1">
    <citation type="journal article" date="2018" name="Evol. Lett.">
        <title>Horizontal gene cluster transfer increased hallucinogenic mushroom diversity.</title>
        <authorList>
            <person name="Reynolds H.T."/>
            <person name="Vijayakumar V."/>
            <person name="Gluck-Thaler E."/>
            <person name="Korotkin H.B."/>
            <person name="Matheny P.B."/>
            <person name="Slot J.C."/>
        </authorList>
    </citation>
    <scope>NUCLEOTIDE SEQUENCE [LARGE SCALE GENOMIC DNA]</scope>
    <source>
        <strain evidence="6 7">2631</strain>
    </source>
</reference>
<dbReference type="InterPro" id="IPR016024">
    <property type="entry name" value="ARM-type_fold"/>
</dbReference>
<feature type="domain" description="E3 ubiquitin-protein ligase listerin ubiquitin conjugating" evidence="5">
    <location>
        <begin position="1682"/>
        <end position="1764"/>
    </location>
</feature>
<comment type="pathway">
    <text evidence="1">Protein modification; protein ubiquitination.</text>
</comment>
<feature type="region of interest" description="Disordered" evidence="2">
    <location>
        <begin position="445"/>
        <end position="481"/>
    </location>
</feature>
<dbReference type="InParanoid" id="A0A409XER4"/>
<dbReference type="PANTHER" id="PTHR12389">
    <property type="entry name" value="ZINC FINGER PROTEIN 294"/>
    <property type="match status" value="1"/>
</dbReference>
<dbReference type="GO" id="GO:0072344">
    <property type="term" value="P:rescue of stalled ribosome"/>
    <property type="evidence" value="ECO:0007669"/>
    <property type="project" value="UniProtKB-UniRule"/>
</dbReference>
<dbReference type="OrthoDB" id="6108at2759"/>
<feature type="compositionally biased region" description="Acidic residues" evidence="2">
    <location>
        <begin position="450"/>
        <end position="465"/>
    </location>
</feature>
<comment type="subunit">
    <text evidence="1">Component of the ribosome quality control complex (RQC).</text>
</comment>
<feature type="compositionally biased region" description="Basic and acidic residues" evidence="2">
    <location>
        <begin position="23"/>
        <end position="50"/>
    </location>
</feature>
<evidence type="ECO:0000256" key="1">
    <source>
        <dbReference type="RuleBase" id="RU367090"/>
    </source>
</evidence>
<keyword evidence="1" id="KW-0479">Metal-binding</keyword>
<name>A0A409XER4_PSICY</name>
<evidence type="ECO:0000259" key="4">
    <source>
        <dbReference type="Pfam" id="PF22999"/>
    </source>
</evidence>
<proteinExistence type="inferred from homology"/>
<feature type="compositionally biased region" description="Basic and acidic residues" evidence="2">
    <location>
        <begin position="279"/>
        <end position="293"/>
    </location>
</feature>
<dbReference type="InterPro" id="IPR054476">
    <property type="entry name" value="Ltn1_N"/>
</dbReference>
<dbReference type="Pfam" id="PF22958">
    <property type="entry name" value="Ltn1_1st"/>
    <property type="match status" value="1"/>
</dbReference>
<feature type="domain" description="E3 ubiquitin-protein ligase listerin HEAT repeat region" evidence="4">
    <location>
        <begin position="1445"/>
        <end position="1669"/>
    </location>
</feature>
<keyword evidence="1" id="KW-0862">Zinc</keyword>
<feature type="compositionally biased region" description="Polar residues" evidence="2">
    <location>
        <begin position="1"/>
        <end position="13"/>
    </location>
</feature>